<evidence type="ECO:0000256" key="6">
    <source>
        <dbReference type="ARBA" id="ARBA00023004"/>
    </source>
</evidence>
<keyword evidence="7 9" id="KW-0464">Manganese</keyword>
<dbReference type="Proteomes" id="UP001262889">
    <property type="component" value="Unassembled WGS sequence"/>
</dbReference>
<dbReference type="InterPro" id="IPR004628">
    <property type="entry name" value="Man_deHydtase"/>
</dbReference>
<evidence type="ECO:0000313" key="11">
    <source>
        <dbReference type="Proteomes" id="UP001262889"/>
    </source>
</evidence>
<comment type="cofactor">
    <cofactor evidence="9">
        <name>Fe(2+)</name>
        <dbReference type="ChEBI" id="CHEBI:29033"/>
    </cofactor>
    <cofactor evidence="9">
        <name>Mn(2+)</name>
        <dbReference type="ChEBI" id="CHEBI:29035"/>
    </cofactor>
</comment>
<comment type="similarity">
    <text evidence="4 9">Belongs to the mannonate dehydratase family.</text>
</comment>
<dbReference type="PANTHER" id="PTHR30387:SF2">
    <property type="entry name" value="MANNONATE DEHYDRATASE"/>
    <property type="match status" value="1"/>
</dbReference>
<evidence type="ECO:0000256" key="2">
    <source>
        <dbReference type="ARBA" id="ARBA00002713"/>
    </source>
</evidence>
<name>A0ABU3CE54_9FLAO</name>
<dbReference type="NCBIfam" id="NF003027">
    <property type="entry name" value="PRK03906.1"/>
    <property type="match status" value="1"/>
</dbReference>
<comment type="catalytic activity">
    <reaction evidence="1 9">
        <text>D-mannonate = 2-dehydro-3-deoxy-D-gluconate + H2O</text>
        <dbReference type="Rhea" id="RHEA:20097"/>
        <dbReference type="ChEBI" id="CHEBI:15377"/>
        <dbReference type="ChEBI" id="CHEBI:17767"/>
        <dbReference type="ChEBI" id="CHEBI:57990"/>
        <dbReference type="EC" id="4.2.1.8"/>
    </reaction>
</comment>
<protein>
    <recommendedName>
        <fullName evidence="5 9">Mannonate dehydratase</fullName>
        <ecNumber evidence="5 9">4.2.1.8</ecNumber>
    </recommendedName>
    <alternativeName>
        <fullName evidence="9">D-mannonate hydro-lyase</fullName>
    </alternativeName>
</protein>
<evidence type="ECO:0000256" key="9">
    <source>
        <dbReference type="HAMAP-Rule" id="MF_00106"/>
    </source>
</evidence>
<keyword evidence="6 9" id="KW-0408">Iron</keyword>
<accession>A0ABU3CE54</accession>
<dbReference type="Pfam" id="PF03786">
    <property type="entry name" value="UxuA"/>
    <property type="match status" value="1"/>
</dbReference>
<keyword evidence="11" id="KW-1185">Reference proteome</keyword>
<dbReference type="EC" id="4.2.1.8" evidence="5 9"/>
<evidence type="ECO:0000256" key="3">
    <source>
        <dbReference type="ARBA" id="ARBA00004892"/>
    </source>
</evidence>
<dbReference type="HAMAP" id="MF_00106">
    <property type="entry name" value="UxuA"/>
    <property type="match status" value="1"/>
</dbReference>
<dbReference type="PANTHER" id="PTHR30387">
    <property type="entry name" value="MANNONATE DEHYDRATASE"/>
    <property type="match status" value="1"/>
</dbReference>
<dbReference type="InterPro" id="IPR036237">
    <property type="entry name" value="Xyl_isomerase-like_sf"/>
</dbReference>
<dbReference type="SUPFAM" id="SSF51658">
    <property type="entry name" value="Xylose isomerase-like"/>
    <property type="match status" value="1"/>
</dbReference>
<comment type="function">
    <text evidence="2 9">Catalyzes the dehydration of D-mannonate.</text>
</comment>
<comment type="pathway">
    <text evidence="3 9">Carbohydrate metabolism; pentose and glucuronate interconversion.</text>
</comment>
<dbReference type="Gene3D" id="3.20.20.150">
    <property type="entry name" value="Divalent-metal-dependent TIM barrel enzymes"/>
    <property type="match status" value="1"/>
</dbReference>
<sequence>MKRIFEQSWRWYGPQDPVSLSTIKQAGANGVVTALHHIPVGEVWTVEEIEKRKKLLEDSNKQHPFALHWNVVESLPVHEHIKQARTDRGKFIENYKQSLRNLGKCGITRVCYNFMPVLDWLRTNVRYQLEDGSTALLHNLEDLIIFDLFILKRDNAEADYDADLIEKAKAKYAEMEQEELEVLKQSLLMALPGDKEGFTLEKLRNGLKDYEGISAEQLREHLVEFLEEVVPVAEEAGVVMAIHPDDPPWPVLGLPRVVSTASDLDYIFSEVPQKANGLTFCSGSLGASEKNDLPEIIQKYFDRIHFVHLRSVQREENSRFYEANHLEGSAGMYRLVRSFYELQKKNNSSALPMRPDHGHEMLDDQGKPYYPGYSAVGRLRGLAELRGLEFGILNTLENQQY</sequence>
<dbReference type="EMBL" id="JAVRHQ010000030">
    <property type="protein sequence ID" value="MDT0644628.1"/>
    <property type="molecule type" value="Genomic_DNA"/>
</dbReference>
<keyword evidence="8 9" id="KW-0456">Lyase</keyword>
<comment type="caution">
    <text evidence="10">The sequence shown here is derived from an EMBL/GenBank/DDBJ whole genome shotgun (WGS) entry which is preliminary data.</text>
</comment>
<evidence type="ECO:0000313" key="10">
    <source>
        <dbReference type="EMBL" id="MDT0644628.1"/>
    </source>
</evidence>
<evidence type="ECO:0000256" key="4">
    <source>
        <dbReference type="ARBA" id="ARBA00007389"/>
    </source>
</evidence>
<dbReference type="GO" id="GO:0008927">
    <property type="term" value="F:mannonate dehydratase activity"/>
    <property type="evidence" value="ECO:0007669"/>
    <property type="project" value="UniProtKB-EC"/>
</dbReference>
<dbReference type="PIRSF" id="PIRSF016049">
    <property type="entry name" value="Man_dehyd"/>
    <property type="match status" value="1"/>
</dbReference>
<evidence type="ECO:0000256" key="5">
    <source>
        <dbReference type="ARBA" id="ARBA00012927"/>
    </source>
</evidence>
<gene>
    <name evidence="9 10" type="primary">uxuA</name>
    <name evidence="10" type="ORF">RM553_17445</name>
</gene>
<reference evidence="10 11" key="1">
    <citation type="submission" date="2023-09" db="EMBL/GenBank/DDBJ databases">
        <authorList>
            <person name="Rey-Velasco X."/>
        </authorList>
    </citation>
    <scope>NUCLEOTIDE SEQUENCE [LARGE SCALE GENOMIC DNA]</scope>
    <source>
        <strain evidence="10 11">F363</strain>
    </source>
</reference>
<dbReference type="NCBIfam" id="TIGR00695">
    <property type="entry name" value="uxuA"/>
    <property type="match status" value="1"/>
</dbReference>
<organism evidence="10 11">
    <name type="scientific">Autumnicola tepida</name>
    <dbReference type="NCBI Taxonomy" id="3075595"/>
    <lineage>
        <taxon>Bacteria</taxon>
        <taxon>Pseudomonadati</taxon>
        <taxon>Bacteroidota</taxon>
        <taxon>Flavobacteriia</taxon>
        <taxon>Flavobacteriales</taxon>
        <taxon>Flavobacteriaceae</taxon>
        <taxon>Autumnicola</taxon>
    </lineage>
</organism>
<evidence type="ECO:0000256" key="8">
    <source>
        <dbReference type="ARBA" id="ARBA00023239"/>
    </source>
</evidence>
<proteinExistence type="inferred from homology"/>
<evidence type="ECO:0000256" key="7">
    <source>
        <dbReference type="ARBA" id="ARBA00023211"/>
    </source>
</evidence>
<evidence type="ECO:0000256" key="1">
    <source>
        <dbReference type="ARBA" id="ARBA00001794"/>
    </source>
</evidence>
<dbReference type="RefSeq" id="WP_311536244.1">
    <property type="nucleotide sequence ID" value="NZ_JAVRHQ010000030.1"/>
</dbReference>